<dbReference type="InterPro" id="IPR007235">
    <property type="entry name" value="Glyco_trans_28_C"/>
</dbReference>
<evidence type="ECO:0000313" key="14">
    <source>
        <dbReference type="EMBL" id="SDZ10026.1"/>
    </source>
</evidence>
<protein>
    <recommendedName>
        <fullName evidence="10">UDP-N-acetylglucosamine--N-acetylmuramyl-(pentapeptide) pyrophosphoryl-undecaprenol N-acetylglucosamine transferase</fullName>
        <ecNumber evidence="10">2.4.1.227</ecNumber>
    </recommendedName>
    <alternativeName>
        <fullName evidence="10">Undecaprenyl-PP-MurNAc-pentapeptide-UDPGlcNAc GlcNAc transferase</fullName>
    </alternativeName>
</protein>
<evidence type="ECO:0000256" key="5">
    <source>
        <dbReference type="ARBA" id="ARBA00022960"/>
    </source>
</evidence>
<evidence type="ECO:0000256" key="3">
    <source>
        <dbReference type="ARBA" id="ARBA00022676"/>
    </source>
</evidence>
<comment type="catalytic activity">
    <reaction evidence="10">
        <text>di-trans,octa-cis-undecaprenyl diphospho-N-acetyl-alpha-D-muramoyl-L-alanyl-D-glutamyl-meso-2,6-diaminopimeloyl-D-alanyl-D-alanine + UDP-N-acetyl-alpha-D-glucosamine = di-trans,octa-cis-undecaprenyl diphospho-[N-acetyl-alpha-D-glucosaminyl-(1-&gt;4)]-N-acetyl-alpha-D-muramoyl-L-alanyl-D-glutamyl-meso-2,6-diaminopimeloyl-D-alanyl-D-alanine + UDP + H(+)</text>
        <dbReference type="Rhea" id="RHEA:31227"/>
        <dbReference type="ChEBI" id="CHEBI:15378"/>
        <dbReference type="ChEBI" id="CHEBI:57705"/>
        <dbReference type="ChEBI" id="CHEBI:58223"/>
        <dbReference type="ChEBI" id="CHEBI:61387"/>
        <dbReference type="ChEBI" id="CHEBI:61388"/>
        <dbReference type="EC" id="2.4.1.227"/>
    </reaction>
</comment>
<evidence type="ECO:0000259" key="11">
    <source>
        <dbReference type="Pfam" id="PF03033"/>
    </source>
</evidence>
<feature type="binding site" evidence="10">
    <location>
        <position position="252"/>
    </location>
    <ligand>
        <name>UDP-N-acetyl-alpha-D-glucosamine</name>
        <dbReference type="ChEBI" id="CHEBI:57705"/>
    </ligand>
</feature>
<feature type="binding site" evidence="10">
    <location>
        <position position="297"/>
    </location>
    <ligand>
        <name>UDP-N-acetyl-alpha-D-glucosamine</name>
        <dbReference type="ChEBI" id="CHEBI:57705"/>
    </ligand>
</feature>
<feature type="binding site" evidence="10">
    <location>
        <position position="170"/>
    </location>
    <ligand>
        <name>UDP-N-acetyl-alpha-D-glucosamine</name>
        <dbReference type="ChEBI" id="CHEBI:57705"/>
    </ligand>
</feature>
<dbReference type="EC" id="2.4.1.227" evidence="10"/>
<evidence type="ECO:0000259" key="12">
    <source>
        <dbReference type="Pfam" id="PF04101"/>
    </source>
</evidence>
<dbReference type="GO" id="GO:0009252">
    <property type="term" value="P:peptidoglycan biosynthetic process"/>
    <property type="evidence" value="ECO:0007669"/>
    <property type="project" value="UniProtKB-UniRule"/>
</dbReference>
<feature type="binding site" evidence="10">
    <location>
        <begin position="22"/>
        <end position="24"/>
    </location>
    <ligand>
        <name>UDP-N-acetyl-alpha-D-glucosamine</name>
        <dbReference type="ChEBI" id="CHEBI:57705"/>
    </ligand>
</feature>
<evidence type="ECO:0000256" key="7">
    <source>
        <dbReference type="ARBA" id="ARBA00023136"/>
    </source>
</evidence>
<comment type="similarity">
    <text evidence="10">Belongs to the glycosyltransferase 28 family. MurG subfamily.</text>
</comment>
<evidence type="ECO:0000256" key="8">
    <source>
        <dbReference type="ARBA" id="ARBA00023306"/>
    </source>
</evidence>
<evidence type="ECO:0000313" key="13">
    <source>
        <dbReference type="EMBL" id="QPS78784.1"/>
    </source>
</evidence>
<comment type="subcellular location">
    <subcellularLocation>
        <location evidence="10">Cell membrane</location>
        <topology evidence="10">Peripheral membrane protein</topology>
        <orientation evidence="10">Cytoplasmic side</orientation>
    </subcellularLocation>
</comment>
<dbReference type="GO" id="GO:0050511">
    <property type="term" value="F:undecaprenyldiphospho-muramoylpentapeptide beta-N-acetylglucosaminyltransferase activity"/>
    <property type="evidence" value="ECO:0007669"/>
    <property type="project" value="UniProtKB-UniRule"/>
</dbReference>
<feature type="domain" description="Glycosyltransferase family 28 N-terminal" evidence="11">
    <location>
        <begin position="16"/>
        <end position="152"/>
    </location>
</feature>
<evidence type="ECO:0000256" key="1">
    <source>
        <dbReference type="ARBA" id="ARBA00022475"/>
    </source>
</evidence>
<dbReference type="HAMAP" id="MF_00033">
    <property type="entry name" value="MurG"/>
    <property type="match status" value="1"/>
</dbReference>
<keyword evidence="2 10" id="KW-0132">Cell division</keyword>
<dbReference type="GO" id="GO:0071555">
    <property type="term" value="P:cell wall organization"/>
    <property type="evidence" value="ECO:0007669"/>
    <property type="project" value="UniProtKB-KW"/>
</dbReference>
<reference evidence="14 15" key="1">
    <citation type="submission" date="2016-10" db="EMBL/GenBank/DDBJ databases">
        <authorList>
            <person name="de Groot N.N."/>
        </authorList>
    </citation>
    <scope>NUCLEOTIDE SEQUENCE [LARGE SCALE GENOMIC DNA]</scope>
    <source>
        <strain evidence="14 15">LMG 24775</strain>
    </source>
</reference>
<dbReference type="EMBL" id="FNPE01000012">
    <property type="protein sequence ID" value="SDZ10026.1"/>
    <property type="molecule type" value="Genomic_DNA"/>
</dbReference>
<comment type="pathway">
    <text evidence="10">Cell wall biogenesis; peptidoglycan biosynthesis.</text>
</comment>
<dbReference type="Pfam" id="PF04101">
    <property type="entry name" value="Glyco_tran_28_C"/>
    <property type="match status" value="1"/>
</dbReference>
<dbReference type="Pfam" id="PF03033">
    <property type="entry name" value="Glyco_transf_28"/>
    <property type="match status" value="1"/>
</dbReference>
<dbReference type="UniPathway" id="UPA00219"/>
<dbReference type="KEGG" id="dla:I6G47_17295"/>
<evidence type="ECO:0000313" key="15">
    <source>
        <dbReference type="Proteomes" id="UP000183417"/>
    </source>
</evidence>
<evidence type="ECO:0000256" key="10">
    <source>
        <dbReference type="HAMAP-Rule" id="MF_00033"/>
    </source>
</evidence>
<dbReference type="InterPro" id="IPR004276">
    <property type="entry name" value="GlycoTrans_28_N"/>
</dbReference>
<evidence type="ECO:0000313" key="16">
    <source>
        <dbReference type="Proteomes" id="UP000595064"/>
    </source>
</evidence>
<keyword evidence="4 10" id="KW-0808">Transferase</keyword>
<proteinExistence type="inferred from homology"/>
<dbReference type="GeneID" id="94694755"/>
<gene>
    <name evidence="10 13" type="primary">murG</name>
    <name evidence="13" type="ORF">I6G47_17295</name>
    <name evidence="14" type="ORF">SAMN05421547_11238</name>
</gene>
<evidence type="ECO:0000256" key="6">
    <source>
        <dbReference type="ARBA" id="ARBA00022984"/>
    </source>
</evidence>
<dbReference type="GO" id="GO:0005886">
    <property type="term" value="C:plasma membrane"/>
    <property type="evidence" value="ECO:0007669"/>
    <property type="project" value="UniProtKB-SubCell"/>
</dbReference>
<reference evidence="13 16" key="2">
    <citation type="submission" date="2020-12" db="EMBL/GenBank/DDBJ databases">
        <title>FDA dAtabase for Regulatory Grade micrObial Sequences (FDA-ARGOS): Supporting development and validation of Infectious Disease Dx tests.</title>
        <authorList>
            <person name="Sproer C."/>
            <person name="Gronow S."/>
            <person name="Severitt S."/>
            <person name="Schroder I."/>
            <person name="Tallon L."/>
            <person name="Sadzewicz L."/>
            <person name="Zhao X."/>
            <person name="Boylan J."/>
            <person name="Ott S."/>
            <person name="Bowen H."/>
            <person name="Vavikolanu K."/>
            <person name="Mehta A."/>
            <person name="Aluvathingal J."/>
            <person name="Nadendla S."/>
            <person name="Lowell S."/>
            <person name="Myers T."/>
            <person name="Yan Y."/>
            <person name="Sichtig H."/>
        </authorList>
    </citation>
    <scope>NUCLEOTIDE SEQUENCE [LARGE SCALE GENOMIC DNA]</scope>
    <source>
        <strain evidence="13 16">FDAARGOS_890</strain>
    </source>
</reference>
<organism evidence="14 15">
    <name type="scientific">Delftia lacustris</name>
    <dbReference type="NCBI Taxonomy" id="558537"/>
    <lineage>
        <taxon>Bacteria</taxon>
        <taxon>Pseudomonadati</taxon>
        <taxon>Pseudomonadota</taxon>
        <taxon>Betaproteobacteria</taxon>
        <taxon>Burkholderiales</taxon>
        <taxon>Comamonadaceae</taxon>
        <taxon>Delftia</taxon>
    </lineage>
</organism>
<keyword evidence="6 10" id="KW-0573">Peptidoglycan synthesis</keyword>
<dbReference type="GO" id="GO:0005975">
    <property type="term" value="P:carbohydrate metabolic process"/>
    <property type="evidence" value="ECO:0007669"/>
    <property type="project" value="InterPro"/>
</dbReference>
<dbReference type="GO" id="GO:0051301">
    <property type="term" value="P:cell division"/>
    <property type="evidence" value="ECO:0007669"/>
    <property type="project" value="UniProtKB-KW"/>
</dbReference>
<dbReference type="SUPFAM" id="SSF53756">
    <property type="entry name" value="UDP-Glycosyltransferase/glycogen phosphorylase"/>
    <property type="match status" value="1"/>
</dbReference>
<dbReference type="CDD" id="cd03785">
    <property type="entry name" value="GT28_MurG"/>
    <property type="match status" value="1"/>
</dbReference>
<dbReference type="AlphaFoldDB" id="A0A1H3Q9E5"/>
<dbReference type="RefSeq" id="WP_016448031.1">
    <property type="nucleotide sequence ID" value="NZ_CP065748.1"/>
</dbReference>
<comment type="caution">
    <text evidence="10">Lacks conserved residue(s) required for the propagation of feature annotation.</text>
</comment>
<evidence type="ECO:0000256" key="2">
    <source>
        <dbReference type="ARBA" id="ARBA00022618"/>
    </source>
</evidence>
<dbReference type="PANTHER" id="PTHR21015:SF22">
    <property type="entry name" value="GLYCOSYLTRANSFERASE"/>
    <property type="match status" value="1"/>
</dbReference>
<dbReference type="PANTHER" id="PTHR21015">
    <property type="entry name" value="UDP-N-ACETYLGLUCOSAMINE--N-ACETYLMURAMYL-(PENTAPEPTIDE) PYROPHOSPHORYL-UNDECAPRENOL N-ACETYLGLUCOSAMINE TRANSFERASE 1"/>
    <property type="match status" value="1"/>
</dbReference>
<feature type="binding site" evidence="10">
    <location>
        <position position="198"/>
    </location>
    <ligand>
        <name>UDP-N-acetyl-alpha-D-glucosamine</name>
        <dbReference type="ChEBI" id="CHEBI:57705"/>
    </ligand>
</feature>
<keyword evidence="1 10" id="KW-1003">Cell membrane</keyword>
<dbReference type="Proteomes" id="UP000183417">
    <property type="component" value="Unassembled WGS sequence"/>
</dbReference>
<evidence type="ECO:0000256" key="4">
    <source>
        <dbReference type="ARBA" id="ARBA00022679"/>
    </source>
</evidence>
<sequence length="363" mass="38323">MTQSTSQGTQRQRTALIMAGGTGGHIFPGLAVAQALRERGWNVRWLGAPGSMESRIVPAQGFPLETIEFSGVRGKGIMTLAFLPMRLLRAFWQALAVVRRVKPDVVVGLGGYISFPGGMMAVLAGKPLVLHEQNSVAGMANKVLASVSHRIFTAFPNVFPKGRWVGNPLRQAFTEQPAPEQRFAGRSGPLRLLVVGGSLGAKALNEIVPQALALIPADVRPVVLHQSGAAQIDALRANYAAAGVQAELTPFIDDTARAFAEADVIVCRAGASTVTEIAAVGAAAIYVPFPAAVDDHQTANARFLVDAGGGWLMQQSALTAQSLAEMLQNMQRATLLERAGKAKKMQKTEATAEVVAACEELAA</sequence>
<dbReference type="NCBIfam" id="TIGR01133">
    <property type="entry name" value="murG"/>
    <property type="match status" value="1"/>
</dbReference>
<evidence type="ECO:0000256" key="9">
    <source>
        <dbReference type="ARBA" id="ARBA00023316"/>
    </source>
</evidence>
<dbReference type="Gene3D" id="3.40.50.2000">
    <property type="entry name" value="Glycogen Phosphorylase B"/>
    <property type="match status" value="2"/>
</dbReference>
<dbReference type="InterPro" id="IPR006009">
    <property type="entry name" value="GlcNAc_MurG"/>
</dbReference>
<comment type="function">
    <text evidence="10">Cell wall formation. Catalyzes the transfer of a GlcNAc subunit on undecaprenyl-pyrophosphoryl-MurNAc-pentapeptide (lipid intermediate I) to form undecaprenyl-pyrophosphoryl-MurNAc-(pentapeptide)GlcNAc (lipid intermediate II).</text>
</comment>
<accession>A0A1H3Q9E5</accession>
<name>A0A1H3Q9E5_9BURK</name>
<keyword evidence="9 10" id="KW-0961">Cell wall biogenesis/degradation</keyword>
<dbReference type="EMBL" id="CP065748">
    <property type="protein sequence ID" value="QPS78784.1"/>
    <property type="molecule type" value="Genomic_DNA"/>
</dbReference>
<keyword evidence="7 10" id="KW-0472">Membrane</keyword>
<dbReference type="GO" id="GO:0008360">
    <property type="term" value="P:regulation of cell shape"/>
    <property type="evidence" value="ECO:0007669"/>
    <property type="project" value="UniProtKB-KW"/>
</dbReference>
<keyword evidence="8 10" id="KW-0131">Cell cycle</keyword>
<feature type="binding site" evidence="10">
    <location>
        <position position="134"/>
    </location>
    <ligand>
        <name>UDP-N-acetyl-alpha-D-glucosamine</name>
        <dbReference type="ChEBI" id="CHEBI:57705"/>
    </ligand>
</feature>
<keyword evidence="3 10" id="KW-0328">Glycosyltransferase</keyword>
<feature type="domain" description="Glycosyl transferase family 28 C-terminal" evidence="12">
    <location>
        <begin position="192"/>
        <end position="350"/>
    </location>
</feature>
<keyword evidence="16" id="KW-1185">Reference proteome</keyword>
<keyword evidence="5 10" id="KW-0133">Cell shape</keyword>
<dbReference type="Proteomes" id="UP000595064">
    <property type="component" value="Chromosome"/>
</dbReference>